<gene>
    <name evidence="6" type="primary">aq_928</name>
    <name evidence="6" type="ORF">LOC62_05G007654</name>
</gene>
<keyword evidence="2" id="KW-0285">Flavoprotein</keyword>
<reference evidence="6" key="1">
    <citation type="submission" date="2023-10" db="EMBL/GenBank/DDBJ databases">
        <authorList>
            <person name="Noh H."/>
        </authorList>
    </citation>
    <scope>NUCLEOTIDE SEQUENCE</scope>
    <source>
        <strain evidence="6">DUCC4014</strain>
    </source>
</reference>
<accession>A0AAF1BSZ7</accession>
<dbReference type="Proteomes" id="UP000827549">
    <property type="component" value="Chromosome 5"/>
</dbReference>
<dbReference type="SMART" id="SM00903">
    <property type="entry name" value="Flavin_Reduct"/>
    <property type="match status" value="1"/>
</dbReference>
<evidence type="ECO:0000313" key="7">
    <source>
        <dbReference type="Proteomes" id="UP000827549"/>
    </source>
</evidence>
<dbReference type="AlphaFoldDB" id="A0AAF1BSZ7"/>
<evidence type="ECO:0000256" key="2">
    <source>
        <dbReference type="ARBA" id="ARBA00022630"/>
    </source>
</evidence>
<sequence length="284" mass="30617">MSRPPFKVTEAARPDFNAAAEVVYTKPPLPDFRPGGGLNSLPNADAYRPESAFRTLVPEEHSGAKLYKLLMGAITPRPVAFVSTVSKDGVKNIAPFSFFNIVSADPPTIVVSVAPGEKGLKDTARNILDTKGFSVSIISESWVEAANLAALDAPPSVDEFALTGLTPRASEVVAAPHVAEAAFSVEAELLHHYTLRKADGSESNTVFLGTVKRIHAKEFIFDEKDPYRVLTERLRPVSRLGGIAYGRVTEAYDLERKRWDDIGESEDVQAALNGKGSANGTNGH</sequence>
<dbReference type="PANTHER" id="PTHR33798:SF5">
    <property type="entry name" value="FLAVIN REDUCTASE LIKE DOMAIN-CONTAINING PROTEIN"/>
    <property type="match status" value="1"/>
</dbReference>
<name>A0AAF1BSZ7_9TREE</name>
<evidence type="ECO:0000256" key="4">
    <source>
        <dbReference type="ARBA" id="ARBA00038054"/>
    </source>
</evidence>
<evidence type="ECO:0000313" key="6">
    <source>
        <dbReference type="EMBL" id="WOO84133.1"/>
    </source>
</evidence>
<dbReference type="EMBL" id="CP086718">
    <property type="protein sequence ID" value="WOO84133.1"/>
    <property type="molecule type" value="Genomic_DNA"/>
</dbReference>
<keyword evidence="7" id="KW-1185">Reference proteome</keyword>
<evidence type="ECO:0000259" key="5">
    <source>
        <dbReference type="SMART" id="SM00903"/>
    </source>
</evidence>
<keyword evidence="3" id="KW-0288">FMN</keyword>
<organism evidence="6 7">
    <name type="scientific">Vanrija pseudolonga</name>
    <dbReference type="NCBI Taxonomy" id="143232"/>
    <lineage>
        <taxon>Eukaryota</taxon>
        <taxon>Fungi</taxon>
        <taxon>Dikarya</taxon>
        <taxon>Basidiomycota</taxon>
        <taxon>Agaricomycotina</taxon>
        <taxon>Tremellomycetes</taxon>
        <taxon>Trichosporonales</taxon>
        <taxon>Trichosporonaceae</taxon>
        <taxon>Vanrija</taxon>
    </lineage>
</organism>
<dbReference type="GeneID" id="87810826"/>
<dbReference type="RefSeq" id="XP_062630159.1">
    <property type="nucleotide sequence ID" value="XM_062774175.1"/>
</dbReference>
<feature type="domain" description="Flavin reductase like" evidence="5">
    <location>
        <begin position="72"/>
        <end position="223"/>
    </location>
</feature>
<protein>
    <submittedName>
        <fullName evidence="6">Purtative protein</fullName>
    </submittedName>
</protein>
<dbReference type="GO" id="GO:0010181">
    <property type="term" value="F:FMN binding"/>
    <property type="evidence" value="ECO:0007669"/>
    <property type="project" value="InterPro"/>
</dbReference>
<evidence type="ECO:0000256" key="3">
    <source>
        <dbReference type="ARBA" id="ARBA00022643"/>
    </source>
</evidence>
<dbReference type="SUPFAM" id="SSF50475">
    <property type="entry name" value="FMN-binding split barrel"/>
    <property type="match status" value="1"/>
</dbReference>
<comment type="cofactor">
    <cofactor evidence="1">
        <name>FMN</name>
        <dbReference type="ChEBI" id="CHEBI:58210"/>
    </cofactor>
</comment>
<comment type="similarity">
    <text evidence="4">Belongs to the flavoredoxin family.</text>
</comment>
<dbReference type="InterPro" id="IPR002563">
    <property type="entry name" value="Flavin_Rdtase-like_dom"/>
</dbReference>
<dbReference type="Gene3D" id="2.30.110.10">
    <property type="entry name" value="Electron Transport, Fmn-binding Protein, Chain A"/>
    <property type="match status" value="1"/>
</dbReference>
<proteinExistence type="inferred from homology"/>
<dbReference type="Pfam" id="PF01613">
    <property type="entry name" value="Flavin_Reduct"/>
    <property type="match status" value="1"/>
</dbReference>
<dbReference type="InterPro" id="IPR012349">
    <property type="entry name" value="Split_barrel_FMN-bd"/>
</dbReference>
<evidence type="ECO:0000256" key="1">
    <source>
        <dbReference type="ARBA" id="ARBA00001917"/>
    </source>
</evidence>
<dbReference type="PANTHER" id="PTHR33798">
    <property type="entry name" value="FLAVOPROTEIN OXYGENASE"/>
    <property type="match status" value="1"/>
</dbReference>